<dbReference type="AlphaFoldDB" id="T1KIA1"/>
<keyword evidence="1" id="KW-0521">NADP</keyword>
<dbReference type="PRINTS" id="PR00080">
    <property type="entry name" value="SDRFAMILY"/>
</dbReference>
<dbReference type="OrthoDB" id="6877434at2759"/>
<dbReference type="PRINTS" id="PR00081">
    <property type="entry name" value="GDHRDH"/>
</dbReference>
<dbReference type="PANTHER" id="PTHR43544:SF7">
    <property type="entry name" value="NADB-LER2"/>
    <property type="match status" value="1"/>
</dbReference>
<gene>
    <name evidence="4" type="primary">107364485</name>
</gene>
<dbReference type="GO" id="GO:0016491">
    <property type="term" value="F:oxidoreductase activity"/>
    <property type="evidence" value="ECO:0007669"/>
    <property type="project" value="UniProtKB-KW"/>
</dbReference>
<keyword evidence="2" id="KW-0560">Oxidoreductase</keyword>
<organism evidence="4 5">
    <name type="scientific">Tetranychus urticae</name>
    <name type="common">Two-spotted spider mite</name>
    <dbReference type="NCBI Taxonomy" id="32264"/>
    <lineage>
        <taxon>Eukaryota</taxon>
        <taxon>Metazoa</taxon>
        <taxon>Ecdysozoa</taxon>
        <taxon>Arthropoda</taxon>
        <taxon>Chelicerata</taxon>
        <taxon>Arachnida</taxon>
        <taxon>Acari</taxon>
        <taxon>Acariformes</taxon>
        <taxon>Trombidiformes</taxon>
        <taxon>Prostigmata</taxon>
        <taxon>Eleutherengona</taxon>
        <taxon>Raphignathae</taxon>
        <taxon>Tetranychoidea</taxon>
        <taxon>Tetranychidae</taxon>
        <taxon>Tetranychus</taxon>
    </lineage>
</organism>
<name>T1KIA1_TETUR</name>
<dbReference type="Pfam" id="PF00106">
    <property type="entry name" value="adh_short"/>
    <property type="match status" value="1"/>
</dbReference>
<dbReference type="InterPro" id="IPR051468">
    <property type="entry name" value="Fungal_SecMetab_SDRs"/>
</dbReference>
<evidence type="ECO:0000256" key="3">
    <source>
        <dbReference type="RuleBase" id="RU000363"/>
    </source>
</evidence>
<evidence type="ECO:0000313" key="4">
    <source>
        <dbReference type="EnsemblMetazoa" id="tetur12g00610.1"/>
    </source>
</evidence>
<protein>
    <recommendedName>
        <fullName evidence="6">Short-chain dehydrogenase</fullName>
    </recommendedName>
</protein>
<dbReference type="HOGENOM" id="CLU_010194_9_1_1"/>
<dbReference type="PANTHER" id="PTHR43544">
    <property type="entry name" value="SHORT-CHAIN DEHYDROGENASE/REDUCTASE"/>
    <property type="match status" value="1"/>
</dbReference>
<dbReference type="OMA" id="PESMANT"/>
<evidence type="ECO:0008006" key="6">
    <source>
        <dbReference type="Google" id="ProtNLM"/>
    </source>
</evidence>
<keyword evidence="5" id="KW-1185">Reference proteome</keyword>
<reference evidence="4" key="2">
    <citation type="submission" date="2015-06" db="UniProtKB">
        <authorList>
            <consortium name="EnsemblMetazoa"/>
        </authorList>
    </citation>
    <scope>IDENTIFICATION</scope>
</reference>
<dbReference type="EMBL" id="CAEY01000111">
    <property type="status" value="NOT_ANNOTATED_CDS"/>
    <property type="molecule type" value="Genomic_DNA"/>
</dbReference>
<dbReference type="Gene3D" id="3.40.50.720">
    <property type="entry name" value="NAD(P)-binding Rossmann-like Domain"/>
    <property type="match status" value="1"/>
</dbReference>
<dbReference type="eggNOG" id="KOG1611">
    <property type="taxonomic scope" value="Eukaryota"/>
</dbReference>
<dbReference type="GO" id="GO:0005737">
    <property type="term" value="C:cytoplasm"/>
    <property type="evidence" value="ECO:0007669"/>
    <property type="project" value="TreeGrafter"/>
</dbReference>
<dbReference type="Proteomes" id="UP000015104">
    <property type="component" value="Unassembled WGS sequence"/>
</dbReference>
<dbReference type="KEGG" id="tut:107364485"/>
<dbReference type="EnsemblMetazoa" id="tetur12g00610.1">
    <property type="protein sequence ID" value="tetur12g00610.1"/>
    <property type="gene ID" value="tetur12g00610"/>
</dbReference>
<dbReference type="SUPFAM" id="SSF51735">
    <property type="entry name" value="NAD(P)-binding Rossmann-fold domains"/>
    <property type="match status" value="1"/>
</dbReference>
<evidence type="ECO:0000313" key="5">
    <source>
        <dbReference type="Proteomes" id="UP000015104"/>
    </source>
</evidence>
<proteinExistence type="inferred from homology"/>
<accession>T1KIA1</accession>
<evidence type="ECO:0000256" key="1">
    <source>
        <dbReference type="ARBA" id="ARBA00022857"/>
    </source>
</evidence>
<dbReference type="CDD" id="cd05325">
    <property type="entry name" value="carb_red_sniffer_like_SDR_c"/>
    <property type="match status" value="1"/>
</dbReference>
<sequence>MLNVSSVLVTGANRGIGLELVRQLASLEPKISHIIATCRNPDAAKELKAIAKTSNNVHILKLEVTDYNSFDAFYAEVEKIVGSSGLDILINNAGIAIMTPLDEATPEEFMKNYEVNVIGPYVLARKLIPLIKVSQRKLYILMSSIAGSIECTSEILGGFPAYRASKAAINIITRTYADYIKKDGVTSVMLFPGWVKTELGGPHAILEADFAVSNMIKTISTLNAENNGCFIDYEGKTVPW</sequence>
<reference evidence="5" key="1">
    <citation type="submission" date="2011-08" db="EMBL/GenBank/DDBJ databases">
        <authorList>
            <person name="Rombauts S."/>
        </authorList>
    </citation>
    <scope>NUCLEOTIDE SEQUENCE</scope>
    <source>
        <strain evidence="5">London</strain>
    </source>
</reference>
<dbReference type="InterPro" id="IPR002347">
    <property type="entry name" value="SDR_fam"/>
</dbReference>
<evidence type="ECO:0000256" key="2">
    <source>
        <dbReference type="ARBA" id="ARBA00023002"/>
    </source>
</evidence>
<dbReference type="InterPro" id="IPR036291">
    <property type="entry name" value="NAD(P)-bd_dom_sf"/>
</dbReference>
<comment type="similarity">
    <text evidence="3">Belongs to the short-chain dehydrogenases/reductases (SDR) family.</text>
</comment>